<proteinExistence type="predicted"/>
<dbReference type="Gene3D" id="3.30.1640.30">
    <property type="match status" value="1"/>
</dbReference>
<dbReference type="GO" id="GO:0006508">
    <property type="term" value="P:proteolysis"/>
    <property type="evidence" value="ECO:0007669"/>
    <property type="project" value="UniProtKB-KW"/>
</dbReference>
<comment type="caution">
    <text evidence="8">The sequence shown here is derived from an EMBL/GenBank/DDBJ whole genome shotgun (WGS) entry which is preliminary data.</text>
</comment>
<keyword evidence="1" id="KW-0645">Protease</keyword>
<evidence type="ECO:0000256" key="2">
    <source>
        <dbReference type="ARBA" id="ARBA00022729"/>
    </source>
</evidence>
<dbReference type="InterPro" id="IPR022700">
    <property type="entry name" value="CLIP"/>
</dbReference>
<evidence type="ECO:0000256" key="1">
    <source>
        <dbReference type="ARBA" id="ARBA00022670"/>
    </source>
</evidence>
<keyword evidence="3" id="KW-0378">Hydrolase</keyword>
<dbReference type="GO" id="GO:0008236">
    <property type="term" value="F:serine-type peptidase activity"/>
    <property type="evidence" value="ECO:0007669"/>
    <property type="project" value="UniProtKB-KW"/>
</dbReference>
<dbReference type="OrthoDB" id="7701248at2759"/>
<organism evidence="8 9">
    <name type="scientific">Pararge aegeria aegeria</name>
    <dbReference type="NCBI Taxonomy" id="348720"/>
    <lineage>
        <taxon>Eukaryota</taxon>
        <taxon>Metazoa</taxon>
        <taxon>Ecdysozoa</taxon>
        <taxon>Arthropoda</taxon>
        <taxon>Hexapoda</taxon>
        <taxon>Insecta</taxon>
        <taxon>Pterygota</taxon>
        <taxon>Neoptera</taxon>
        <taxon>Endopterygota</taxon>
        <taxon>Lepidoptera</taxon>
        <taxon>Glossata</taxon>
        <taxon>Ditrysia</taxon>
        <taxon>Papilionoidea</taxon>
        <taxon>Nymphalidae</taxon>
        <taxon>Satyrinae</taxon>
        <taxon>Satyrini</taxon>
        <taxon>Parargina</taxon>
        <taxon>Pararge</taxon>
    </lineage>
</organism>
<keyword evidence="4" id="KW-0720">Serine protease</keyword>
<evidence type="ECO:0000313" key="9">
    <source>
        <dbReference type="Proteomes" id="UP000838756"/>
    </source>
</evidence>
<sequence>MLLKCLLCFVLTLLTIECYQFEGEHCTADSRPGTCKLLSQCPKLLEEIRRCGSPMPPHMRRRLQELGCGFQLDEPLVCLKGWEEIINAVNLLSPLIS</sequence>
<evidence type="ECO:0000313" key="8">
    <source>
        <dbReference type="EMBL" id="CAH2257129.1"/>
    </source>
</evidence>
<dbReference type="AlphaFoldDB" id="A0A8S4SHE2"/>
<dbReference type="Pfam" id="PF12032">
    <property type="entry name" value="CLIP"/>
    <property type="match status" value="1"/>
</dbReference>
<evidence type="ECO:0000256" key="4">
    <source>
        <dbReference type="ARBA" id="ARBA00022825"/>
    </source>
</evidence>
<keyword evidence="5" id="KW-1015">Disulfide bond</keyword>
<gene>
    <name evidence="8" type="primary">jg11960</name>
    <name evidence="8" type="ORF">PAEG_LOCUS23113</name>
</gene>
<feature type="domain" description="Clip" evidence="7">
    <location>
        <begin position="27"/>
        <end position="78"/>
    </location>
</feature>
<name>A0A8S4SHE2_9NEOP</name>
<feature type="chain" id="PRO_5035838352" evidence="6">
    <location>
        <begin position="19"/>
        <end position="97"/>
    </location>
</feature>
<dbReference type="InterPro" id="IPR038565">
    <property type="entry name" value="CLIP_sf"/>
</dbReference>
<dbReference type="EMBL" id="CAKXAJ010026116">
    <property type="protein sequence ID" value="CAH2257129.1"/>
    <property type="molecule type" value="Genomic_DNA"/>
</dbReference>
<reference evidence="8" key="1">
    <citation type="submission" date="2022-03" db="EMBL/GenBank/DDBJ databases">
        <authorList>
            <person name="Lindestad O."/>
        </authorList>
    </citation>
    <scope>NUCLEOTIDE SEQUENCE</scope>
</reference>
<evidence type="ECO:0000256" key="6">
    <source>
        <dbReference type="SAM" id="SignalP"/>
    </source>
</evidence>
<feature type="signal peptide" evidence="6">
    <location>
        <begin position="1"/>
        <end position="18"/>
    </location>
</feature>
<accession>A0A8S4SHE2</accession>
<protein>
    <submittedName>
        <fullName evidence="8">Jg11960 protein</fullName>
    </submittedName>
</protein>
<evidence type="ECO:0000256" key="5">
    <source>
        <dbReference type="ARBA" id="ARBA00023157"/>
    </source>
</evidence>
<dbReference type="Proteomes" id="UP000838756">
    <property type="component" value="Unassembled WGS sequence"/>
</dbReference>
<keyword evidence="2 6" id="KW-0732">Signal</keyword>
<evidence type="ECO:0000259" key="7">
    <source>
        <dbReference type="Pfam" id="PF12032"/>
    </source>
</evidence>
<keyword evidence="9" id="KW-1185">Reference proteome</keyword>
<evidence type="ECO:0000256" key="3">
    <source>
        <dbReference type="ARBA" id="ARBA00022801"/>
    </source>
</evidence>